<dbReference type="InterPro" id="IPR027903">
    <property type="entry name" value="DUF4566"/>
</dbReference>
<name>A0A0Q3MCB0_AMAAE</name>
<dbReference type="AlphaFoldDB" id="A0A0Q3MCB0"/>
<evidence type="ECO:0000313" key="2">
    <source>
        <dbReference type="Proteomes" id="UP000051836"/>
    </source>
</evidence>
<dbReference type="Proteomes" id="UP000051836">
    <property type="component" value="Unassembled WGS sequence"/>
</dbReference>
<dbReference type="PANTHER" id="PTHR28336:SF1">
    <property type="entry name" value="SIMILAR TO CDNA SEQUENCE BC005537"/>
    <property type="match status" value="1"/>
</dbReference>
<reference evidence="1 2" key="1">
    <citation type="submission" date="2015-10" db="EMBL/GenBank/DDBJ databases">
        <authorList>
            <person name="Gilbert D.G."/>
        </authorList>
    </citation>
    <scope>NUCLEOTIDE SEQUENCE [LARGE SCALE GENOMIC DNA]</scope>
    <source>
        <strain evidence="1">FVVF132</strain>
    </source>
</reference>
<dbReference type="EMBL" id="LMAW01002550">
    <property type="protein sequence ID" value="KQK80048.1"/>
    <property type="molecule type" value="Genomic_DNA"/>
</dbReference>
<evidence type="ECO:0000313" key="1">
    <source>
        <dbReference type="EMBL" id="KQK80048.1"/>
    </source>
</evidence>
<sequence length="326" mass="38373">MGDPNSRKKQALNRLRAQLRKKKESLADQFDFKMYIAFVFKDKKKKSALFEVSEVIPVMTNNYEENILKGVRDSSYSLESSLELLQKDVVQLHAPRYQSMRRDVIGCTQEMDFILWPRNDIEKIVCLLFSRWKGSDEPFRPVQAKFEFHHGDYEKQFLHVLSRKDKTGIVVNNPNQSVFLFIDRQHLQTPKNKATIFKLCSICLYLPQEQLTHWTVGTIEDHLRPYMPDGVYSSWGSSFNPHFHFLALYYMGNLRKKKASKFKNEKKDDWRWQNVLIGKQEQQLRNHLVCPHAMTDLLCLLILVIAEELEMFKTHNRAPGRGSCEK</sequence>
<evidence type="ECO:0008006" key="3">
    <source>
        <dbReference type="Google" id="ProtNLM"/>
    </source>
</evidence>
<dbReference type="Pfam" id="PF15130">
    <property type="entry name" value="DUF4566"/>
    <property type="match status" value="1"/>
</dbReference>
<dbReference type="OrthoDB" id="9860094at2759"/>
<gene>
    <name evidence="1" type="ORF">AAES_97500</name>
</gene>
<comment type="caution">
    <text evidence="1">The sequence shown here is derived from an EMBL/GenBank/DDBJ whole genome shotgun (WGS) entry which is preliminary data.</text>
</comment>
<keyword evidence="2" id="KW-1185">Reference proteome</keyword>
<protein>
    <recommendedName>
        <fullName evidence="3">HBV X-transactivated protein 12</fullName>
    </recommendedName>
</protein>
<accession>A0A0Q3MCB0</accession>
<dbReference type="PANTHER" id="PTHR28336">
    <property type="entry name" value="BA1-643"/>
    <property type="match status" value="1"/>
</dbReference>
<organism evidence="1 2">
    <name type="scientific">Amazona aestiva</name>
    <name type="common">Blue-fronted Amazon parrot</name>
    <dbReference type="NCBI Taxonomy" id="12930"/>
    <lineage>
        <taxon>Eukaryota</taxon>
        <taxon>Metazoa</taxon>
        <taxon>Chordata</taxon>
        <taxon>Craniata</taxon>
        <taxon>Vertebrata</taxon>
        <taxon>Euteleostomi</taxon>
        <taxon>Archelosauria</taxon>
        <taxon>Archosauria</taxon>
        <taxon>Dinosauria</taxon>
        <taxon>Saurischia</taxon>
        <taxon>Theropoda</taxon>
        <taxon>Coelurosauria</taxon>
        <taxon>Aves</taxon>
        <taxon>Neognathae</taxon>
        <taxon>Neoaves</taxon>
        <taxon>Telluraves</taxon>
        <taxon>Australaves</taxon>
        <taxon>Psittaciformes</taxon>
        <taxon>Psittacidae</taxon>
        <taxon>Amazona</taxon>
    </lineage>
</organism>
<proteinExistence type="predicted"/>
<dbReference type="STRING" id="12930.A0A0Q3MCB0"/>